<dbReference type="AlphaFoldDB" id="A0A1C2DHD4"/>
<feature type="domain" description="PAC" evidence="5">
    <location>
        <begin position="212"/>
        <end position="264"/>
    </location>
</feature>
<feature type="domain" description="PAS" evidence="4">
    <location>
        <begin position="14"/>
        <end position="61"/>
    </location>
</feature>
<dbReference type="InterPro" id="IPR000700">
    <property type="entry name" value="PAS-assoc_C"/>
</dbReference>
<dbReference type="OrthoDB" id="9765776at2"/>
<dbReference type="CDD" id="cd00130">
    <property type="entry name" value="PAS"/>
    <property type="match status" value="3"/>
</dbReference>
<dbReference type="Pfam" id="PF00015">
    <property type="entry name" value="MCPsignal"/>
    <property type="match status" value="1"/>
</dbReference>
<evidence type="ECO:0000313" key="6">
    <source>
        <dbReference type="EMBL" id="OCX14170.1"/>
    </source>
</evidence>
<dbReference type="EMBL" id="MDEN01000068">
    <property type="protein sequence ID" value="OCX14170.1"/>
    <property type="molecule type" value="Genomic_DNA"/>
</dbReference>
<dbReference type="PROSITE" id="PS50111">
    <property type="entry name" value="CHEMOTAXIS_TRANSDUC_2"/>
    <property type="match status" value="1"/>
</dbReference>
<feature type="domain" description="PAS" evidence="4">
    <location>
        <begin position="159"/>
        <end position="192"/>
    </location>
</feature>
<dbReference type="PROSITE" id="PS50113">
    <property type="entry name" value="PAC"/>
    <property type="match status" value="3"/>
</dbReference>
<dbReference type="GO" id="GO:0007165">
    <property type="term" value="P:signal transduction"/>
    <property type="evidence" value="ECO:0007669"/>
    <property type="project" value="UniProtKB-KW"/>
</dbReference>
<dbReference type="SUPFAM" id="SSF55785">
    <property type="entry name" value="PYP-like sensor domain (PAS domain)"/>
    <property type="match status" value="3"/>
</dbReference>
<dbReference type="InterPro" id="IPR050903">
    <property type="entry name" value="Bact_Chemotaxis_MeTrfase"/>
</dbReference>
<dbReference type="SMART" id="SM00086">
    <property type="entry name" value="PAC"/>
    <property type="match status" value="3"/>
</dbReference>
<proteinExistence type="predicted"/>
<dbReference type="Pfam" id="PF08447">
    <property type="entry name" value="PAS_3"/>
    <property type="match status" value="3"/>
</dbReference>
<dbReference type="SMART" id="SM00283">
    <property type="entry name" value="MA"/>
    <property type="match status" value="1"/>
</dbReference>
<dbReference type="GO" id="GO:0004888">
    <property type="term" value="F:transmembrane signaling receptor activity"/>
    <property type="evidence" value="ECO:0007669"/>
    <property type="project" value="InterPro"/>
</dbReference>
<evidence type="ECO:0000259" key="5">
    <source>
        <dbReference type="PROSITE" id="PS50113"/>
    </source>
</evidence>
<dbReference type="PANTHER" id="PTHR24422:SF10">
    <property type="entry name" value="CHEMOTAXIS PROTEIN METHYLTRANSFERASE 2"/>
    <property type="match status" value="1"/>
</dbReference>
<keyword evidence="1 2" id="KW-0807">Transducer</keyword>
<feature type="domain" description="Methyl-accepting transducer" evidence="3">
    <location>
        <begin position="394"/>
        <end position="565"/>
    </location>
</feature>
<dbReference type="InterPro" id="IPR004090">
    <property type="entry name" value="Chemotax_Me-accpt_rcpt"/>
</dbReference>
<comment type="caution">
    <text evidence="6">The sequence shown here is derived from an EMBL/GenBank/DDBJ whole genome shotgun (WGS) entry which is preliminary data.</text>
</comment>
<evidence type="ECO:0000256" key="2">
    <source>
        <dbReference type="PROSITE-ProRule" id="PRU00284"/>
    </source>
</evidence>
<sequence length="588" mass="65526">MNNKSNATAELAQTGADLNSLLSAIDRSQAVIEFDLQGNVLYANQNFLDCMGYDLDEIRGRHHRLFCMPDYATSKEYLMFWEKLGTGKFDAGQYQRQAKDGRQIWLQATYNPVMDNNGKPFKIVKFASDVTEVRNRNAEWEGKIEAIERSQALIEFSPDGYVLTANSKFLSAMGYTLDEVVGQHHRMFCEPEYAASLVYREFWEKLGKGEYDSNEYKRLSKDGRDVWIQASYNPILDAQGQTYKIVKFATDVTETKLRTMEHEGKVNAINRAQGVIEFDLSGNILSANANFLDLVGYRMEELKNRHHSLFCEPEYVKTTPYREFWGALSSGKFFTGRFMRISKYGQKIWIQATYNPVFNATGQPYKVVKFATDITAQVELEEAIEAKTQAMDESVTRLMDAIAEVVKTTGDANDQARITQDEAQRGSQTLNEASAAMDTIGKSAEDIQEIIEVISTIAGQTNMLAFNAAIEAARAGEHGLGFSVVADEVRKLAEKSSHATTKINKLIQETVRRINSGSEISRSAGSAFERIVAGVEKTNGAMSTIGAATQEQHHLAERVSELIGELNRIKLATGLGKGLSAPGQVESL</sequence>
<dbReference type="PANTHER" id="PTHR24422">
    <property type="entry name" value="CHEMOTAXIS PROTEIN METHYLTRANSFERASE"/>
    <property type="match status" value="1"/>
</dbReference>
<reference evidence="6 7" key="1">
    <citation type="submission" date="2016-08" db="EMBL/GenBank/DDBJ databases">
        <title>Whole genome sequence of Pseudomonas graminis strain UASWS1507, a potential biological control agent for agriculture.</title>
        <authorList>
            <person name="Crovadore J."/>
            <person name="Calmin G."/>
            <person name="Chablais R."/>
            <person name="Cochard B."/>
            <person name="Lefort F."/>
        </authorList>
    </citation>
    <scope>NUCLEOTIDE SEQUENCE [LARGE SCALE GENOMIC DNA]</scope>
    <source>
        <strain evidence="6 7">UASWS1507</strain>
    </source>
</reference>
<dbReference type="Proteomes" id="UP000095143">
    <property type="component" value="Unassembled WGS sequence"/>
</dbReference>
<dbReference type="CDD" id="cd11386">
    <property type="entry name" value="MCP_signal"/>
    <property type="match status" value="1"/>
</dbReference>
<accession>A0A1C2DHD4</accession>
<dbReference type="InterPro" id="IPR013655">
    <property type="entry name" value="PAS_fold_3"/>
</dbReference>
<dbReference type="SMART" id="SM00091">
    <property type="entry name" value="PAS"/>
    <property type="match status" value="3"/>
</dbReference>
<dbReference type="SUPFAM" id="SSF58104">
    <property type="entry name" value="Methyl-accepting chemotaxis protein (MCP) signaling domain"/>
    <property type="match status" value="1"/>
</dbReference>
<dbReference type="PROSITE" id="PS50112">
    <property type="entry name" value="PAS"/>
    <property type="match status" value="3"/>
</dbReference>
<dbReference type="Gene3D" id="1.10.287.950">
    <property type="entry name" value="Methyl-accepting chemotaxis protein"/>
    <property type="match status" value="1"/>
</dbReference>
<dbReference type="PRINTS" id="PR00260">
    <property type="entry name" value="CHEMTRNSDUCR"/>
</dbReference>
<protein>
    <submittedName>
        <fullName evidence="6">Chemotaxis protein</fullName>
    </submittedName>
</protein>
<dbReference type="GO" id="GO:0016020">
    <property type="term" value="C:membrane"/>
    <property type="evidence" value="ECO:0007669"/>
    <property type="project" value="InterPro"/>
</dbReference>
<evidence type="ECO:0000256" key="1">
    <source>
        <dbReference type="ARBA" id="ARBA00023224"/>
    </source>
</evidence>
<evidence type="ECO:0000259" key="3">
    <source>
        <dbReference type="PROSITE" id="PS50111"/>
    </source>
</evidence>
<dbReference type="GO" id="GO:0006935">
    <property type="term" value="P:chemotaxis"/>
    <property type="evidence" value="ECO:0007669"/>
    <property type="project" value="InterPro"/>
</dbReference>
<feature type="domain" description="PAS" evidence="4">
    <location>
        <begin position="275"/>
        <end position="305"/>
    </location>
</feature>
<dbReference type="InterPro" id="IPR004089">
    <property type="entry name" value="MCPsignal_dom"/>
</dbReference>
<dbReference type="InterPro" id="IPR001610">
    <property type="entry name" value="PAC"/>
</dbReference>
<dbReference type="RefSeq" id="WP_065991676.1">
    <property type="nucleotide sequence ID" value="NZ_MDEN01000068.1"/>
</dbReference>
<dbReference type="InterPro" id="IPR000014">
    <property type="entry name" value="PAS"/>
</dbReference>
<feature type="domain" description="PAC" evidence="5">
    <location>
        <begin position="90"/>
        <end position="142"/>
    </location>
</feature>
<evidence type="ECO:0000313" key="7">
    <source>
        <dbReference type="Proteomes" id="UP000095143"/>
    </source>
</evidence>
<name>A0A1C2DHD4_9PSED</name>
<gene>
    <name evidence="6" type="ORF">BBI10_21775</name>
</gene>
<dbReference type="NCBIfam" id="TIGR00229">
    <property type="entry name" value="sensory_box"/>
    <property type="match status" value="3"/>
</dbReference>
<dbReference type="Gene3D" id="3.30.450.20">
    <property type="entry name" value="PAS domain"/>
    <property type="match status" value="3"/>
</dbReference>
<evidence type="ECO:0000259" key="4">
    <source>
        <dbReference type="PROSITE" id="PS50112"/>
    </source>
</evidence>
<dbReference type="InterPro" id="IPR035965">
    <property type="entry name" value="PAS-like_dom_sf"/>
</dbReference>
<organism evidence="6 7">
    <name type="scientific">Pseudomonas graminis</name>
    <dbReference type="NCBI Taxonomy" id="158627"/>
    <lineage>
        <taxon>Bacteria</taxon>
        <taxon>Pseudomonadati</taxon>
        <taxon>Pseudomonadota</taxon>
        <taxon>Gammaproteobacteria</taxon>
        <taxon>Pseudomonadales</taxon>
        <taxon>Pseudomonadaceae</taxon>
        <taxon>Pseudomonas</taxon>
    </lineage>
</organism>
<feature type="domain" description="PAC" evidence="5">
    <location>
        <begin position="332"/>
        <end position="386"/>
    </location>
</feature>